<keyword evidence="2" id="KW-1185">Reference proteome</keyword>
<reference evidence="1 2" key="1">
    <citation type="submission" date="2020-04" db="EMBL/GenBank/DDBJ databases">
        <authorList>
            <person name="Basu S."/>
            <person name="Maruthanayagam V."/>
            <person name="Chakraborty S."/>
            <person name="Pramanik A."/>
            <person name="Mukherjee J."/>
            <person name="Brink B."/>
        </authorList>
    </citation>
    <scope>NUCLEOTIDE SEQUENCE [LARGE SCALE GENOMIC DNA]</scope>
    <source>
        <strain evidence="1 2">AP17</strain>
    </source>
</reference>
<sequence length="60" mass="7079">MGIAIAAGDVYFYEVRSPEGYRHLDFKSFPWPEAALDDAREEIDRRSQFLRSAQKPFRDR</sequence>
<proteinExistence type="predicted"/>
<dbReference type="Proteomes" id="UP000500857">
    <property type="component" value="Chromosome"/>
</dbReference>
<evidence type="ECO:0000313" key="1">
    <source>
        <dbReference type="EMBL" id="QIZ70771.1"/>
    </source>
</evidence>
<accession>A0A6H1TW16</accession>
<gene>
    <name evidence="1" type="ORF">HCG48_09385</name>
</gene>
<evidence type="ECO:0000313" key="2">
    <source>
        <dbReference type="Proteomes" id="UP000500857"/>
    </source>
</evidence>
<organism evidence="1 2">
    <name type="scientific">Oxynema aestuarii AP17</name>
    <dbReference type="NCBI Taxonomy" id="2064643"/>
    <lineage>
        <taxon>Bacteria</taxon>
        <taxon>Bacillati</taxon>
        <taxon>Cyanobacteriota</taxon>
        <taxon>Cyanophyceae</taxon>
        <taxon>Oscillatoriophycideae</taxon>
        <taxon>Oscillatoriales</taxon>
        <taxon>Oscillatoriaceae</taxon>
        <taxon>Oxynema</taxon>
        <taxon>Oxynema aestuarii</taxon>
    </lineage>
</organism>
<dbReference type="AlphaFoldDB" id="A0A6H1TW16"/>
<dbReference type="EMBL" id="CP051167">
    <property type="protein sequence ID" value="QIZ70771.1"/>
    <property type="molecule type" value="Genomic_DNA"/>
</dbReference>
<dbReference type="RefSeq" id="WP_168568926.1">
    <property type="nucleotide sequence ID" value="NZ_CP051167.1"/>
</dbReference>
<protein>
    <submittedName>
        <fullName evidence="1">Uncharacterized protein</fullName>
    </submittedName>
</protein>
<dbReference type="KEGG" id="oxy:HCG48_09385"/>
<name>A0A6H1TW16_9CYAN</name>